<dbReference type="EMBL" id="CM051406">
    <property type="protein sequence ID" value="KAJ4702469.1"/>
    <property type="molecule type" value="Genomic_DNA"/>
</dbReference>
<reference evidence="1 2" key="1">
    <citation type="journal article" date="2023" name="Science">
        <title>Complex scaffold remodeling in plant triterpene biosynthesis.</title>
        <authorList>
            <person name="De La Pena R."/>
            <person name="Hodgson H."/>
            <person name="Liu J.C."/>
            <person name="Stephenson M.J."/>
            <person name="Martin A.C."/>
            <person name="Owen C."/>
            <person name="Harkess A."/>
            <person name="Leebens-Mack J."/>
            <person name="Jimenez L.E."/>
            <person name="Osbourn A."/>
            <person name="Sattely E.S."/>
        </authorList>
    </citation>
    <scope>NUCLEOTIDE SEQUENCE [LARGE SCALE GENOMIC DNA]</scope>
    <source>
        <strain evidence="2">cv. JPN11</strain>
        <tissue evidence="1">Leaf</tissue>
    </source>
</reference>
<keyword evidence="2" id="KW-1185">Reference proteome</keyword>
<proteinExistence type="predicted"/>
<dbReference type="Proteomes" id="UP001164539">
    <property type="component" value="Chromosome 13"/>
</dbReference>
<evidence type="ECO:0000313" key="1">
    <source>
        <dbReference type="EMBL" id="KAJ4702469.1"/>
    </source>
</evidence>
<name>A0ACC1WVM4_MELAZ</name>
<protein>
    <submittedName>
        <fullName evidence="1">Uncharacterized protein</fullName>
    </submittedName>
</protein>
<accession>A0ACC1WVM4</accession>
<gene>
    <name evidence="1" type="ORF">OWV82_022519</name>
</gene>
<evidence type="ECO:0000313" key="2">
    <source>
        <dbReference type="Proteomes" id="UP001164539"/>
    </source>
</evidence>
<sequence>MQKIPNEVRFLLEILKKPKLQRLTLVQQAARVPKKVATSKQDEGKPKTQAAAKVLNLWKGQTPRRGYHDSD</sequence>
<organism evidence="1 2">
    <name type="scientific">Melia azedarach</name>
    <name type="common">Chinaberry tree</name>
    <dbReference type="NCBI Taxonomy" id="155640"/>
    <lineage>
        <taxon>Eukaryota</taxon>
        <taxon>Viridiplantae</taxon>
        <taxon>Streptophyta</taxon>
        <taxon>Embryophyta</taxon>
        <taxon>Tracheophyta</taxon>
        <taxon>Spermatophyta</taxon>
        <taxon>Magnoliopsida</taxon>
        <taxon>eudicotyledons</taxon>
        <taxon>Gunneridae</taxon>
        <taxon>Pentapetalae</taxon>
        <taxon>rosids</taxon>
        <taxon>malvids</taxon>
        <taxon>Sapindales</taxon>
        <taxon>Meliaceae</taxon>
        <taxon>Melia</taxon>
    </lineage>
</organism>
<comment type="caution">
    <text evidence="1">The sequence shown here is derived from an EMBL/GenBank/DDBJ whole genome shotgun (WGS) entry which is preliminary data.</text>
</comment>